<organism evidence="7 8">
    <name type="scientific">Leptospirillum ferrodiazotrophum</name>
    <dbReference type="NCBI Taxonomy" id="412449"/>
    <lineage>
        <taxon>Bacteria</taxon>
        <taxon>Pseudomonadati</taxon>
        <taxon>Nitrospirota</taxon>
        <taxon>Nitrospiria</taxon>
        <taxon>Nitrospirales</taxon>
        <taxon>Nitrospiraceae</taxon>
        <taxon>Leptospirillum</taxon>
    </lineage>
</organism>
<dbReference type="InterPro" id="IPR036259">
    <property type="entry name" value="MFS_trans_sf"/>
</dbReference>
<dbReference type="GO" id="GO:0022857">
    <property type="term" value="F:transmembrane transporter activity"/>
    <property type="evidence" value="ECO:0007669"/>
    <property type="project" value="InterPro"/>
</dbReference>
<evidence type="ECO:0000313" key="7">
    <source>
        <dbReference type="EMBL" id="EES51911.1"/>
    </source>
</evidence>
<feature type="transmembrane region" description="Helical" evidence="6">
    <location>
        <begin position="258"/>
        <end position="282"/>
    </location>
</feature>
<evidence type="ECO:0000256" key="2">
    <source>
        <dbReference type="ARBA" id="ARBA00022475"/>
    </source>
</evidence>
<proteinExistence type="predicted"/>
<keyword evidence="5 6" id="KW-0472">Membrane</keyword>
<accession>C6HZX3</accession>
<evidence type="ECO:0000256" key="4">
    <source>
        <dbReference type="ARBA" id="ARBA00022989"/>
    </source>
</evidence>
<dbReference type="SUPFAM" id="SSF103473">
    <property type="entry name" value="MFS general substrate transporter"/>
    <property type="match status" value="1"/>
</dbReference>
<sequence length="440" mass="46401">MNRPPMKDLSGLPSGLFSRLLAGLLGGLRGGLLSRTLAQAPFVGLLSAYAISQFSEGVTQTALTWIAFRIRHGDVSLVGRIGVIQTVVPFLVLIPAGFLVDRLPRQILLAALNLFKGATYSLVPLLALFSPIGTTSLLTIVVATAVFSAAVGPAFNASVPEFVPRDRLEHANGWIQIAGQGGYLLGPLSAAGLLLLFPAPWLLVGSGAGYALSAFLFALISPPLPVAHKPSSRDGQRKGRASSSGFLGTVRLLLRSRVLLFAVLMLVIFALFNAPMTLVFPLLASQLFHAPPSFYALLSGGYFLGSFLGGIILLGRRLPKPFPMILLGMILAGLSFLLVPRLPSEGAGFLLLLLAGLGLSWAQPLVLTRIQQLVPGESLGRFLALAMSLFLLAAVGGIQGGTLYLHHLPVASFLTLGGTLLLAIGLLLLPLVTLFRSRLS</sequence>
<protein>
    <submittedName>
        <fullName evidence="7">Major facilitator superfamily MFS_1</fullName>
    </submittedName>
</protein>
<keyword evidence="3 6" id="KW-0812">Transmembrane</keyword>
<dbReference type="CDD" id="cd06173">
    <property type="entry name" value="MFS_MefA_like"/>
    <property type="match status" value="1"/>
</dbReference>
<feature type="transmembrane region" description="Helical" evidence="6">
    <location>
        <begin position="346"/>
        <end position="367"/>
    </location>
</feature>
<reference evidence="7 8" key="1">
    <citation type="journal article" date="2009" name="Appl. Environ. Microbiol.">
        <title>Community genomic and proteomic analyses of chemoautotrophic iron-oxidizing "Leptospirillum rubarum" (Group II) and "Leptospirillum ferrodiazotrophum" (Group III) bacteria in acid mine drainage biofilms.</title>
        <authorList>
            <person name="Goltsman D.S."/>
            <person name="Denef V.J."/>
            <person name="Singer S.W."/>
            <person name="VerBerkmoes N.C."/>
            <person name="Lefsrud M."/>
            <person name="Mueller R.S."/>
            <person name="Dick G.J."/>
            <person name="Sun C.L."/>
            <person name="Wheeler K.E."/>
            <person name="Zemla A."/>
            <person name="Baker B.J."/>
            <person name="Hauser L."/>
            <person name="Land M."/>
            <person name="Shah M.B."/>
            <person name="Thelen M.P."/>
            <person name="Hettich R.L."/>
            <person name="Banfield J.F."/>
        </authorList>
    </citation>
    <scope>NUCLEOTIDE SEQUENCE [LARGE SCALE GENOMIC DNA]</scope>
</reference>
<gene>
    <name evidence="7" type="ORF">UBAL3_95450131</name>
</gene>
<dbReference type="Proteomes" id="UP000009374">
    <property type="component" value="Unassembled WGS sequence"/>
</dbReference>
<feature type="transmembrane region" description="Helical" evidence="6">
    <location>
        <begin position="107"/>
        <end position="129"/>
    </location>
</feature>
<evidence type="ECO:0000256" key="5">
    <source>
        <dbReference type="ARBA" id="ARBA00023136"/>
    </source>
</evidence>
<keyword evidence="8" id="KW-1185">Reference proteome</keyword>
<dbReference type="GO" id="GO:0005886">
    <property type="term" value="C:plasma membrane"/>
    <property type="evidence" value="ECO:0007669"/>
    <property type="project" value="UniProtKB-SubCell"/>
</dbReference>
<dbReference type="Pfam" id="PF07690">
    <property type="entry name" value="MFS_1"/>
    <property type="match status" value="1"/>
</dbReference>
<evidence type="ECO:0000256" key="3">
    <source>
        <dbReference type="ARBA" id="ARBA00022692"/>
    </source>
</evidence>
<keyword evidence="2" id="KW-1003">Cell membrane</keyword>
<evidence type="ECO:0000256" key="6">
    <source>
        <dbReference type="SAM" id="Phobius"/>
    </source>
</evidence>
<feature type="transmembrane region" description="Helical" evidence="6">
    <location>
        <begin position="410"/>
        <end position="435"/>
    </location>
</feature>
<dbReference type="PANTHER" id="PTHR23513:SF6">
    <property type="entry name" value="MAJOR FACILITATOR SUPERFAMILY ASSOCIATED DOMAIN-CONTAINING PROTEIN"/>
    <property type="match status" value="1"/>
</dbReference>
<evidence type="ECO:0000313" key="8">
    <source>
        <dbReference type="Proteomes" id="UP000009374"/>
    </source>
</evidence>
<name>C6HZX3_9BACT</name>
<dbReference type="Gene3D" id="1.20.1250.20">
    <property type="entry name" value="MFS general substrate transporter like domains"/>
    <property type="match status" value="1"/>
</dbReference>
<feature type="transmembrane region" description="Helical" evidence="6">
    <location>
        <begin position="77"/>
        <end position="100"/>
    </location>
</feature>
<feature type="transmembrane region" description="Helical" evidence="6">
    <location>
        <begin position="294"/>
        <end position="315"/>
    </location>
</feature>
<feature type="transmembrane region" description="Helical" evidence="6">
    <location>
        <begin position="207"/>
        <end position="227"/>
    </location>
</feature>
<comment type="subcellular location">
    <subcellularLocation>
        <location evidence="1">Cell membrane</location>
        <topology evidence="1">Multi-pass membrane protein</topology>
    </subcellularLocation>
</comment>
<keyword evidence="4 6" id="KW-1133">Transmembrane helix</keyword>
<dbReference type="InterPro" id="IPR011701">
    <property type="entry name" value="MFS"/>
</dbReference>
<dbReference type="EMBL" id="GG693884">
    <property type="protein sequence ID" value="EES51911.1"/>
    <property type="molecule type" value="Genomic_DNA"/>
</dbReference>
<feature type="transmembrane region" description="Helical" evidence="6">
    <location>
        <begin position="180"/>
        <end position="201"/>
    </location>
</feature>
<feature type="transmembrane region" description="Helical" evidence="6">
    <location>
        <begin position="379"/>
        <end position="398"/>
    </location>
</feature>
<feature type="transmembrane region" description="Helical" evidence="6">
    <location>
        <begin position="322"/>
        <end position="340"/>
    </location>
</feature>
<feature type="transmembrane region" description="Helical" evidence="6">
    <location>
        <begin position="135"/>
        <end position="159"/>
    </location>
</feature>
<dbReference type="PANTHER" id="PTHR23513">
    <property type="entry name" value="INTEGRAL MEMBRANE EFFLUX PROTEIN-RELATED"/>
    <property type="match status" value="1"/>
</dbReference>
<dbReference type="AlphaFoldDB" id="C6HZX3"/>
<evidence type="ECO:0000256" key="1">
    <source>
        <dbReference type="ARBA" id="ARBA00004651"/>
    </source>
</evidence>